<keyword evidence="4" id="KW-0479">Metal-binding</keyword>
<dbReference type="PANTHER" id="PTHR11441">
    <property type="entry name" value="THYMIDINE KINASE"/>
    <property type="match status" value="1"/>
</dbReference>
<organism evidence="13 14">
    <name type="scientific">Bugula neritina</name>
    <name type="common">Brown bryozoan</name>
    <name type="synonym">Sertularia neritina</name>
    <dbReference type="NCBI Taxonomy" id="10212"/>
    <lineage>
        <taxon>Eukaryota</taxon>
        <taxon>Metazoa</taxon>
        <taxon>Spiralia</taxon>
        <taxon>Lophotrochozoa</taxon>
        <taxon>Bryozoa</taxon>
        <taxon>Gymnolaemata</taxon>
        <taxon>Cheilostomatida</taxon>
        <taxon>Flustrina</taxon>
        <taxon>Buguloidea</taxon>
        <taxon>Bugulidae</taxon>
        <taxon>Bugula</taxon>
    </lineage>
</organism>
<name>A0A7J7J0K1_BUGNE</name>
<dbReference type="GO" id="GO:0071897">
    <property type="term" value="P:DNA biosynthetic process"/>
    <property type="evidence" value="ECO:0007669"/>
    <property type="project" value="UniProtKB-KW"/>
</dbReference>
<evidence type="ECO:0000256" key="12">
    <source>
        <dbReference type="RuleBase" id="RU004165"/>
    </source>
</evidence>
<dbReference type="Gene3D" id="3.30.60.20">
    <property type="match status" value="1"/>
</dbReference>
<keyword evidence="14" id="KW-1185">Reference proteome</keyword>
<dbReference type="GO" id="GO:0046872">
    <property type="term" value="F:metal ion binding"/>
    <property type="evidence" value="ECO:0007669"/>
    <property type="project" value="UniProtKB-KW"/>
</dbReference>
<evidence type="ECO:0000256" key="9">
    <source>
        <dbReference type="ARBA" id="ARBA00046642"/>
    </source>
</evidence>
<dbReference type="InterPro" id="IPR001267">
    <property type="entry name" value="Thymidine_kinase"/>
</dbReference>
<dbReference type="FunFam" id="3.30.60.20:FF:000028">
    <property type="entry name" value="Thymidine kinase"/>
    <property type="match status" value="1"/>
</dbReference>
<keyword evidence="2 11" id="KW-0237">DNA synthesis</keyword>
<dbReference type="AlphaFoldDB" id="A0A7J7J0K1"/>
<dbReference type="Gene3D" id="3.40.50.300">
    <property type="entry name" value="P-loop containing nucleotide triphosphate hydrolases"/>
    <property type="match status" value="1"/>
</dbReference>
<evidence type="ECO:0000256" key="6">
    <source>
        <dbReference type="ARBA" id="ARBA00022777"/>
    </source>
</evidence>
<evidence type="ECO:0000256" key="11">
    <source>
        <dbReference type="RuleBase" id="RU000544"/>
    </source>
</evidence>
<evidence type="ECO:0000256" key="5">
    <source>
        <dbReference type="ARBA" id="ARBA00022741"/>
    </source>
</evidence>
<dbReference type="GO" id="GO:0046104">
    <property type="term" value="P:thymidine metabolic process"/>
    <property type="evidence" value="ECO:0007669"/>
    <property type="project" value="TreeGrafter"/>
</dbReference>
<comment type="subunit">
    <text evidence="9">Homotetramer. Tetramerization from dimerization is induced by ATP and increases catalytic efficiency due to a high affinity for thymidine. Tetramerization is inhibited by phosphorylation at Ser-13. Interacts (via the KEN box) with FZR1.</text>
</comment>
<comment type="caution">
    <text evidence="13">The sequence shown here is derived from an EMBL/GenBank/DDBJ whole genome shotgun (WGS) entry which is preliminary data.</text>
</comment>
<protein>
    <recommendedName>
        <fullName evidence="11">Thymidine kinase</fullName>
        <ecNumber evidence="11">2.7.1.21</ecNumber>
    </recommendedName>
</protein>
<keyword evidence="6 11" id="KW-0418">Kinase</keyword>
<comment type="similarity">
    <text evidence="1 12">Belongs to the thymidine kinase family.</text>
</comment>
<sequence>MNSSTSNSKCSTNNHVTFTISFTLIKGSMASEEADHSQGQIQIIFGPMFSGKTTELIRRMRRYSIANYDCLLVKNIKDTRYDKDGLATHDLQVENVLPIVSAAKLFDVDKKIVLESEVIGIDEGQFYPDVVSFSEEMANRGKVVIVAALDGTFERRGFHDILDLVPLAESVIKLNAVCMQCFREASFTKRTSAETEVEVLGGSEKYLSVCRTCHQNSSKKPSPRKSKQYQRKYGSEHVVDLTGRLDN</sequence>
<gene>
    <name evidence="13" type="ORF">EB796_022504</name>
</gene>
<evidence type="ECO:0000256" key="3">
    <source>
        <dbReference type="ARBA" id="ARBA00022679"/>
    </source>
</evidence>
<evidence type="ECO:0000256" key="10">
    <source>
        <dbReference type="ARBA" id="ARBA00048113"/>
    </source>
</evidence>
<keyword evidence="8 11" id="KW-0067">ATP-binding</keyword>
<comment type="catalytic activity">
    <reaction evidence="10">
        <text>thymidine + ATP = dTMP + ADP + H(+)</text>
        <dbReference type="Rhea" id="RHEA:19129"/>
        <dbReference type="ChEBI" id="CHEBI:15378"/>
        <dbReference type="ChEBI" id="CHEBI:17748"/>
        <dbReference type="ChEBI" id="CHEBI:30616"/>
        <dbReference type="ChEBI" id="CHEBI:63528"/>
        <dbReference type="ChEBI" id="CHEBI:456216"/>
        <dbReference type="EC" id="2.7.1.21"/>
    </reaction>
    <physiologicalReaction direction="left-to-right" evidence="10">
        <dbReference type="Rhea" id="RHEA:19130"/>
    </physiologicalReaction>
</comment>
<dbReference type="InterPro" id="IPR020633">
    <property type="entry name" value="Thymidine_kinase_CS"/>
</dbReference>
<dbReference type="FunFam" id="3.40.50.300:FF:001270">
    <property type="entry name" value="Thymidine kinase"/>
    <property type="match status" value="1"/>
</dbReference>
<dbReference type="OrthoDB" id="439028at2759"/>
<accession>A0A7J7J0K1</accession>
<dbReference type="Pfam" id="PF00265">
    <property type="entry name" value="TK"/>
    <property type="match status" value="1"/>
</dbReference>
<dbReference type="EMBL" id="VXIV02003250">
    <property type="protein sequence ID" value="KAF6019201.1"/>
    <property type="molecule type" value="Genomic_DNA"/>
</dbReference>
<evidence type="ECO:0000256" key="7">
    <source>
        <dbReference type="ARBA" id="ARBA00022833"/>
    </source>
</evidence>
<evidence type="ECO:0000256" key="2">
    <source>
        <dbReference type="ARBA" id="ARBA00022634"/>
    </source>
</evidence>
<dbReference type="InterPro" id="IPR027417">
    <property type="entry name" value="P-loop_NTPase"/>
</dbReference>
<evidence type="ECO:0000313" key="14">
    <source>
        <dbReference type="Proteomes" id="UP000593567"/>
    </source>
</evidence>
<dbReference type="PROSITE" id="PS00603">
    <property type="entry name" value="TK_CELLULAR_TYPE"/>
    <property type="match status" value="1"/>
</dbReference>
<dbReference type="GO" id="GO:0005524">
    <property type="term" value="F:ATP binding"/>
    <property type="evidence" value="ECO:0007669"/>
    <property type="project" value="UniProtKB-KW"/>
</dbReference>
<evidence type="ECO:0000256" key="4">
    <source>
        <dbReference type="ARBA" id="ARBA00022723"/>
    </source>
</evidence>
<dbReference type="GO" id="GO:0042802">
    <property type="term" value="F:identical protein binding"/>
    <property type="evidence" value="ECO:0007669"/>
    <property type="project" value="UniProtKB-ARBA"/>
</dbReference>
<evidence type="ECO:0000256" key="8">
    <source>
        <dbReference type="ARBA" id="ARBA00022840"/>
    </source>
</evidence>
<reference evidence="13" key="1">
    <citation type="submission" date="2020-06" db="EMBL/GenBank/DDBJ databases">
        <title>Draft genome of Bugula neritina, a colonial animal packing powerful symbionts and potential medicines.</title>
        <authorList>
            <person name="Rayko M."/>
        </authorList>
    </citation>
    <scope>NUCLEOTIDE SEQUENCE [LARGE SCALE GENOMIC DNA]</scope>
    <source>
        <strain evidence="13">Kwan_BN1</strain>
    </source>
</reference>
<keyword evidence="5 11" id="KW-0547">Nucleotide-binding</keyword>
<evidence type="ECO:0000313" key="13">
    <source>
        <dbReference type="EMBL" id="KAF6019201.1"/>
    </source>
</evidence>
<dbReference type="SUPFAM" id="SSF52540">
    <property type="entry name" value="P-loop containing nucleoside triphosphate hydrolases"/>
    <property type="match status" value="1"/>
</dbReference>
<proteinExistence type="inferred from homology"/>
<dbReference type="GO" id="GO:0004797">
    <property type="term" value="F:thymidine kinase activity"/>
    <property type="evidence" value="ECO:0007669"/>
    <property type="project" value="UniProtKB-EC"/>
</dbReference>
<dbReference type="PANTHER" id="PTHR11441:SF0">
    <property type="entry name" value="THYMIDINE KINASE, CYTOSOLIC"/>
    <property type="match status" value="1"/>
</dbReference>
<evidence type="ECO:0000256" key="1">
    <source>
        <dbReference type="ARBA" id="ARBA00007587"/>
    </source>
</evidence>
<dbReference type="Proteomes" id="UP000593567">
    <property type="component" value="Unassembled WGS sequence"/>
</dbReference>
<dbReference type="EC" id="2.7.1.21" evidence="11"/>
<keyword evidence="7" id="KW-0862">Zinc</keyword>
<keyword evidence="3 11" id="KW-0808">Transferase</keyword>
<dbReference type="SUPFAM" id="SSF57716">
    <property type="entry name" value="Glucocorticoid receptor-like (DNA-binding domain)"/>
    <property type="match status" value="1"/>
</dbReference>